<evidence type="ECO:0000313" key="1">
    <source>
        <dbReference type="EMBL" id="PON80675.1"/>
    </source>
</evidence>
<proteinExistence type="predicted"/>
<accession>A0A2P5E541</accession>
<protein>
    <submittedName>
        <fullName evidence="1">Uncharacterized protein</fullName>
    </submittedName>
</protein>
<dbReference type="Proteomes" id="UP000237105">
    <property type="component" value="Unassembled WGS sequence"/>
</dbReference>
<organism evidence="1 2">
    <name type="scientific">Parasponia andersonii</name>
    <name type="common">Sponia andersonii</name>
    <dbReference type="NCBI Taxonomy" id="3476"/>
    <lineage>
        <taxon>Eukaryota</taxon>
        <taxon>Viridiplantae</taxon>
        <taxon>Streptophyta</taxon>
        <taxon>Embryophyta</taxon>
        <taxon>Tracheophyta</taxon>
        <taxon>Spermatophyta</taxon>
        <taxon>Magnoliopsida</taxon>
        <taxon>eudicotyledons</taxon>
        <taxon>Gunneridae</taxon>
        <taxon>Pentapetalae</taxon>
        <taxon>rosids</taxon>
        <taxon>fabids</taxon>
        <taxon>Rosales</taxon>
        <taxon>Cannabaceae</taxon>
        <taxon>Parasponia</taxon>
    </lineage>
</organism>
<reference evidence="2" key="1">
    <citation type="submission" date="2016-06" db="EMBL/GenBank/DDBJ databases">
        <title>Parallel loss of symbiosis genes in relatives of nitrogen-fixing non-legume Parasponia.</title>
        <authorList>
            <person name="Van Velzen R."/>
            <person name="Holmer R."/>
            <person name="Bu F."/>
            <person name="Rutten L."/>
            <person name="Van Zeijl A."/>
            <person name="Liu W."/>
            <person name="Santuari L."/>
            <person name="Cao Q."/>
            <person name="Sharma T."/>
            <person name="Shen D."/>
            <person name="Roswanjaya Y."/>
            <person name="Wardhani T."/>
            <person name="Kalhor M.S."/>
            <person name="Jansen J."/>
            <person name="Van den Hoogen J."/>
            <person name="Gungor B."/>
            <person name="Hartog M."/>
            <person name="Hontelez J."/>
            <person name="Verver J."/>
            <person name="Yang W.-C."/>
            <person name="Schijlen E."/>
            <person name="Repin R."/>
            <person name="Schilthuizen M."/>
            <person name="Schranz E."/>
            <person name="Heidstra R."/>
            <person name="Miyata K."/>
            <person name="Fedorova E."/>
            <person name="Kohlen W."/>
            <person name="Bisseling T."/>
            <person name="Smit S."/>
            <person name="Geurts R."/>
        </authorList>
    </citation>
    <scope>NUCLEOTIDE SEQUENCE [LARGE SCALE GENOMIC DNA]</scope>
    <source>
        <strain evidence="2">cv. WU1-14</strain>
    </source>
</reference>
<name>A0A2P5E541_PARAD</name>
<evidence type="ECO:0000313" key="2">
    <source>
        <dbReference type="Proteomes" id="UP000237105"/>
    </source>
</evidence>
<dbReference type="AlphaFoldDB" id="A0A2P5E541"/>
<dbReference type="EMBL" id="JXTB01000001">
    <property type="protein sequence ID" value="PON80675.1"/>
    <property type="molecule type" value="Genomic_DNA"/>
</dbReference>
<keyword evidence="2" id="KW-1185">Reference proteome</keyword>
<comment type="caution">
    <text evidence="1">The sequence shown here is derived from an EMBL/GenBank/DDBJ whole genome shotgun (WGS) entry which is preliminary data.</text>
</comment>
<gene>
    <name evidence="1" type="ORF">PanWU01x14_002310</name>
</gene>
<sequence>MCRLHQEDFSELIKGFLVAFNPTYQTDFSSCLWRLHHTKVLALLSNGSRFSIKLERSWGCVSRFGNGFRHIVCEVHISNDEDIMAVKTHSPVQVPVGPVMRARAKRFKEELNNLARRVPQQKENLFTTEGLPYGVQFDLSNGFSIPFVASSPYQGSCFAKQRVAVFHQT</sequence>